<proteinExistence type="predicted"/>
<sequence length="65" mass="6768">MATIATAAMSQATIVQTGCRTTALPMVRNMRGVLLDRKITAARGADPGIGDPGRRASNAPAEWLS</sequence>
<evidence type="ECO:0000256" key="1">
    <source>
        <dbReference type="SAM" id="MobiDB-lite"/>
    </source>
</evidence>
<organism evidence="2 3">
    <name type="scientific">Streptomyces similanensis</name>
    <dbReference type="NCBI Taxonomy" id="1274988"/>
    <lineage>
        <taxon>Bacteria</taxon>
        <taxon>Bacillati</taxon>
        <taxon>Actinomycetota</taxon>
        <taxon>Actinomycetes</taxon>
        <taxon>Kitasatosporales</taxon>
        <taxon>Streptomycetaceae</taxon>
        <taxon>Streptomyces</taxon>
    </lineage>
</organism>
<evidence type="ECO:0000313" key="3">
    <source>
        <dbReference type="Proteomes" id="UP001500124"/>
    </source>
</evidence>
<accession>A0ABP9KJF7</accession>
<comment type="caution">
    <text evidence="2">The sequence shown here is derived from an EMBL/GenBank/DDBJ whole genome shotgun (WGS) entry which is preliminary data.</text>
</comment>
<feature type="region of interest" description="Disordered" evidence="1">
    <location>
        <begin position="44"/>
        <end position="65"/>
    </location>
</feature>
<protein>
    <submittedName>
        <fullName evidence="2">Uncharacterized protein</fullName>
    </submittedName>
</protein>
<dbReference type="Proteomes" id="UP001500124">
    <property type="component" value="Unassembled WGS sequence"/>
</dbReference>
<evidence type="ECO:0000313" key="2">
    <source>
        <dbReference type="EMBL" id="GAA5060172.1"/>
    </source>
</evidence>
<name>A0ABP9KJF7_9ACTN</name>
<keyword evidence="3" id="KW-1185">Reference proteome</keyword>
<gene>
    <name evidence="2" type="ORF">GCM10023336_36680</name>
</gene>
<reference evidence="3" key="1">
    <citation type="journal article" date="2019" name="Int. J. Syst. Evol. Microbiol.">
        <title>The Global Catalogue of Microorganisms (GCM) 10K type strain sequencing project: providing services to taxonomists for standard genome sequencing and annotation.</title>
        <authorList>
            <consortium name="The Broad Institute Genomics Platform"/>
            <consortium name="The Broad Institute Genome Sequencing Center for Infectious Disease"/>
            <person name="Wu L."/>
            <person name="Ma J."/>
        </authorList>
    </citation>
    <scope>NUCLEOTIDE SEQUENCE [LARGE SCALE GENOMIC DNA]</scope>
    <source>
        <strain evidence="3">JCM 18410</strain>
    </source>
</reference>
<dbReference type="EMBL" id="BAABKC010000049">
    <property type="protein sequence ID" value="GAA5060172.1"/>
    <property type="molecule type" value="Genomic_DNA"/>
</dbReference>